<sequence>MGDPIARNLHKAGMAVTVYCRTPATRQAFRGSGIAVSDSAVNAIQASDTTILLVPSGQDVDQVLGRGTHGRIPFSLDGKTIILMATVAPSYSRDLASAVVEAGGRYIEAPLSGSRAPAESAQLVVLASAPEDAWIGDAMPVFDAIGKRVLRCGTVPTAMRMKLANQLLLIATFEAISEATHFARESGLAVNLFLEMAMAGPLANDVLRMKAPKLLVDDFEQQAPIRHVFKDIGLVCDEAEQRGLWLPIARANRDLFELAMRRGQANDDAIGIVKVLRNHEAA</sequence>
<name>A0A7D4E5P7_9BURK</name>
<dbReference type="Pfam" id="PF14833">
    <property type="entry name" value="NAD_binding_11"/>
    <property type="match status" value="1"/>
</dbReference>
<evidence type="ECO:0000313" key="6">
    <source>
        <dbReference type="EMBL" id="QKH38994.1"/>
    </source>
</evidence>
<dbReference type="InterPro" id="IPR029154">
    <property type="entry name" value="HIBADH-like_NADP-bd"/>
</dbReference>
<dbReference type="SUPFAM" id="SSF51735">
    <property type="entry name" value="NAD(P)-binding Rossmann-fold domains"/>
    <property type="match status" value="1"/>
</dbReference>
<dbReference type="GO" id="GO:0050661">
    <property type="term" value="F:NADP binding"/>
    <property type="evidence" value="ECO:0007669"/>
    <property type="project" value="InterPro"/>
</dbReference>
<organism evidence="6 7">
    <name type="scientific">Achromobacter pestifer</name>
    <dbReference type="NCBI Taxonomy" id="1353889"/>
    <lineage>
        <taxon>Bacteria</taxon>
        <taxon>Pseudomonadati</taxon>
        <taxon>Pseudomonadota</taxon>
        <taxon>Betaproteobacteria</taxon>
        <taxon>Burkholderiales</taxon>
        <taxon>Alcaligenaceae</taxon>
        <taxon>Achromobacter</taxon>
    </lineage>
</organism>
<feature type="active site" evidence="3">
    <location>
        <position position="162"/>
    </location>
</feature>
<dbReference type="InterPro" id="IPR013328">
    <property type="entry name" value="6PGD_dom2"/>
</dbReference>
<dbReference type="InterPro" id="IPR036291">
    <property type="entry name" value="NAD(P)-bd_dom_sf"/>
</dbReference>
<dbReference type="GO" id="GO:0051287">
    <property type="term" value="F:NAD binding"/>
    <property type="evidence" value="ECO:0007669"/>
    <property type="project" value="InterPro"/>
</dbReference>
<dbReference type="InterPro" id="IPR015815">
    <property type="entry name" value="HIBADH-related"/>
</dbReference>
<keyword evidence="7" id="KW-1185">Reference proteome</keyword>
<dbReference type="SUPFAM" id="SSF48179">
    <property type="entry name" value="6-phosphogluconate dehydrogenase C-terminal domain-like"/>
    <property type="match status" value="1"/>
</dbReference>
<dbReference type="PANTHER" id="PTHR43060">
    <property type="entry name" value="3-HYDROXYISOBUTYRATE DEHYDROGENASE-LIKE 1, MITOCHONDRIAL-RELATED"/>
    <property type="match status" value="1"/>
</dbReference>
<dbReference type="Gene3D" id="1.10.1040.10">
    <property type="entry name" value="N-(1-d-carboxylethyl)-l-norvaline Dehydrogenase, domain 2"/>
    <property type="match status" value="1"/>
</dbReference>
<dbReference type="GO" id="GO:0016491">
    <property type="term" value="F:oxidoreductase activity"/>
    <property type="evidence" value="ECO:0007669"/>
    <property type="project" value="UniProtKB-KW"/>
</dbReference>
<evidence type="ECO:0000256" key="1">
    <source>
        <dbReference type="ARBA" id="ARBA00023002"/>
    </source>
</evidence>
<proteinExistence type="predicted"/>
<dbReference type="InterPro" id="IPR006115">
    <property type="entry name" value="6PGDH_NADP-bd"/>
</dbReference>
<reference evidence="6 7" key="1">
    <citation type="submission" date="2020-05" db="EMBL/GenBank/DDBJ databases">
        <title>FDA dAtabase for Regulatory Grade micrObial Sequences (FDA-ARGOS): Supporting development and validation of Infectious Disease Dx tests.</title>
        <authorList>
            <person name="Sproer C."/>
            <person name="Gronow S."/>
            <person name="Severitt S."/>
            <person name="Schroder I."/>
            <person name="Tallon L."/>
            <person name="Sadzewicz L."/>
            <person name="Zhao X."/>
            <person name="Vavikolanu K."/>
            <person name="Mehta A."/>
            <person name="Aluvathingal J."/>
            <person name="Nadendla S."/>
            <person name="Myers T."/>
            <person name="Yan Y."/>
            <person name="Sichtig H."/>
        </authorList>
    </citation>
    <scope>NUCLEOTIDE SEQUENCE [LARGE SCALE GENOMIC DNA]</scope>
    <source>
        <strain evidence="6 7">FDAARGOS_790</strain>
    </source>
</reference>
<dbReference type="KEGG" id="apes:FOC84_30280"/>
<accession>A0A7D4E5P7</accession>
<dbReference type="AlphaFoldDB" id="A0A7D4E5P7"/>
<keyword evidence="2" id="KW-0520">NAD</keyword>
<protein>
    <submittedName>
        <fullName evidence="6">NAD(P)-dependent oxidoreductase</fullName>
    </submittedName>
</protein>
<feature type="domain" description="3-hydroxyisobutyrate dehydrogenase-like NAD-binding" evidence="5">
    <location>
        <begin position="160"/>
        <end position="276"/>
    </location>
</feature>
<dbReference type="PANTHER" id="PTHR43060:SF15">
    <property type="entry name" value="3-HYDROXYISOBUTYRATE DEHYDROGENASE-LIKE 1, MITOCHONDRIAL-RELATED"/>
    <property type="match status" value="1"/>
</dbReference>
<dbReference type="Gene3D" id="3.40.50.720">
    <property type="entry name" value="NAD(P)-binding Rossmann-like Domain"/>
    <property type="match status" value="1"/>
</dbReference>
<dbReference type="Pfam" id="PF03446">
    <property type="entry name" value="NAD_binding_2"/>
    <property type="match status" value="1"/>
</dbReference>
<dbReference type="RefSeq" id="WP_173148848.1">
    <property type="nucleotide sequence ID" value="NZ_CP053985.1"/>
</dbReference>
<feature type="domain" description="6-phosphogluconate dehydrogenase NADP-binding" evidence="4">
    <location>
        <begin position="1"/>
        <end position="152"/>
    </location>
</feature>
<keyword evidence="1" id="KW-0560">Oxidoreductase</keyword>
<dbReference type="EMBL" id="CP053985">
    <property type="protein sequence ID" value="QKH38994.1"/>
    <property type="molecule type" value="Genomic_DNA"/>
</dbReference>
<evidence type="ECO:0000259" key="5">
    <source>
        <dbReference type="Pfam" id="PF14833"/>
    </source>
</evidence>
<gene>
    <name evidence="6" type="ORF">FOC84_30280</name>
</gene>
<dbReference type="Proteomes" id="UP000500970">
    <property type="component" value="Chromosome"/>
</dbReference>
<dbReference type="PIRSF" id="PIRSF000103">
    <property type="entry name" value="HIBADH"/>
    <property type="match status" value="1"/>
</dbReference>
<evidence type="ECO:0000313" key="7">
    <source>
        <dbReference type="Proteomes" id="UP000500970"/>
    </source>
</evidence>
<evidence type="ECO:0000259" key="4">
    <source>
        <dbReference type="Pfam" id="PF03446"/>
    </source>
</evidence>
<dbReference type="InterPro" id="IPR008927">
    <property type="entry name" value="6-PGluconate_DH-like_C_sf"/>
</dbReference>
<evidence type="ECO:0000256" key="3">
    <source>
        <dbReference type="PIRSR" id="PIRSR000103-1"/>
    </source>
</evidence>
<evidence type="ECO:0000256" key="2">
    <source>
        <dbReference type="ARBA" id="ARBA00023027"/>
    </source>
</evidence>